<proteinExistence type="predicted"/>
<dbReference type="STRING" id="1247936.BN2475_1390016"/>
<evidence type="ECO:0000313" key="1">
    <source>
        <dbReference type="EMBL" id="SIT49422.1"/>
    </source>
</evidence>
<reference evidence="1 2" key="1">
    <citation type="submission" date="2016-12" db="EMBL/GenBank/DDBJ databases">
        <authorList>
            <person name="Song W.-J."/>
            <person name="Kurnit D.M."/>
        </authorList>
    </citation>
    <scope>NUCLEOTIDE SEQUENCE [LARGE SCALE GENOMIC DNA]</scope>
    <source>
        <strain evidence="1 2">STM7296</strain>
    </source>
</reference>
<accession>A0A1N7SQ04</accession>
<dbReference type="AlphaFoldDB" id="A0A1N7SQ04"/>
<protein>
    <submittedName>
        <fullName evidence="1">Uncharacterized protein</fullName>
    </submittedName>
</protein>
<organism evidence="1 2">
    <name type="scientific">Paraburkholderia ribeironis</name>
    <dbReference type="NCBI Taxonomy" id="1247936"/>
    <lineage>
        <taxon>Bacteria</taxon>
        <taxon>Pseudomonadati</taxon>
        <taxon>Pseudomonadota</taxon>
        <taxon>Betaproteobacteria</taxon>
        <taxon>Burkholderiales</taxon>
        <taxon>Burkholderiaceae</taxon>
        <taxon>Paraburkholderia</taxon>
    </lineage>
</organism>
<evidence type="ECO:0000313" key="2">
    <source>
        <dbReference type="Proteomes" id="UP000187012"/>
    </source>
</evidence>
<name>A0A1N7SQ04_9BURK</name>
<dbReference type="Proteomes" id="UP000187012">
    <property type="component" value="Unassembled WGS sequence"/>
</dbReference>
<keyword evidence="2" id="KW-1185">Reference proteome</keyword>
<dbReference type="EMBL" id="CYGX02000139">
    <property type="protein sequence ID" value="SIT49422.1"/>
    <property type="molecule type" value="Genomic_DNA"/>
</dbReference>
<gene>
    <name evidence="1" type="ORF">BN2475_1390016</name>
</gene>
<sequence>MRVRPPQATKELRWFSPHSQLLDVTQRVIERIKPTREGYLARIPHAQGKFPARGALSCANLARGFVA</sequence>